<dbReference type="EMBL" id="BAAAUV010000007">
    <property type="protein sequence ID" value="GAA3212108.1"/>
    <property type="molecule type" value="Genomic_DNA"/>
</dbReference>
<accession>A0ABP6QAJ4</accession>
<protein>
    <recommendedName>
        <fullName evidence="4">Secreted protein</fullName>
    </recommendedName>
</protein>
<proteinExistence type="predicted"/>
<comment type="caution">
    <text evidence="2">The sequence shown here is derived from an EMBL/GenBank/DDBJ whole genome shotgun (WGS) entry which is preliminary data.</text>
</comment>
<keyword evidence="3" id="KW-1185">Reference proteome</keyword>
<evidence type="ECO:0000313" key="2">
    <source>
        <dbReference type="EMBL" id="GAA3212108.1"/>
    </source>
</evidence>
<feature type="region of interest" description="Disordered" evidence="1">
    <location>
        <begin position="108"/>
        <end position="131"/>
    </location>
</feature>
<evidence type="ECO:0000313" key="3">
    <source>
        <dbReference type="Proteomes" id="UP001501237"/>
    </source>
</evidence>
<reference evidence="3" key="1">
    <citation type="journal article" date="2019" name="Int. J. Syst. Evol. Microbiol.">
        <title>The Global Catalogue of Microorganisms (GCM) 10K type strain sequencing project: providing services to taxonomists for standard genome sequencing and annotation.</title>
        <authorList>
            <consortium name="The Broad Institute Genomics Platform"/>
            <consortium name="The Broad Institute Genome Sequencing Center for Infectious Disease"/>
            <person name="Wu L."/>
            <person name="Ma J."/>
        </authorList>
    </citation>
    <scope>NUCLEOTIDE SEQUENCE [LARGE SCALE GENOMIC DNA]</scope>
    <source>
        <strain evidence="3">JCM 9377</strain>
    </source>
</reference>
<name>A0ABP6QAJ4_9ACTN</name>
<evidence type="ECO:0008006" key="4">
    <source>
        <dbReference type="Google" id="ProtNLM"/>
    </source>
</evidence>
<evidence type="ECO:0000256" key="1">
    <source>
        <dbReference type="SAM" id="MobiDB-lite"/>
    </source>
</evidence>
<dbReference type="Proteomes" id="UP001501237">
    <property type="component" value="Unassembled WGS sequence"/>
</dbReference>
<sequence>MFTLGSALASAATAAEVPAAPVIEAASAAARTPAANVLALISTSCVRSPGIGSPWPDPQFRSAPPVHNKIVLSACTTLSRTPSSQVTASDTVRSRRVLRAPERPCVIMERAPARSMRRGPQGSAFETGVSR</sequence>
<organism evidence="2 3">
    <name type="scientific">Actinocorallia longicatena</name>
    <dbReference type="NCBI Taxonomy" id="111803"/>
    <lineage>
        <taxon>Bacteria</taxon>
        <taxon>Bacillati</taxon>
        <taxon>Actinomycetota</taxon>
        <taxon>Actinomycetes</taxon>
        <taxon>Streptosporangiales</taxon>
        <taxon>Thermomonosporaceae</taxon>
        <taxon>Actinocorallia</taxon>
    </lineage>
</organism>
<gene>
    <name evidence="2" type="ORF">GCM10010468_31230</name>
</gene>